<name>A0ABX1E9P6_9PROT</name>
<dbReference type="EMBL" id="JAAVNE010000046">
    <property type="protein sequence ID" value="NKC33510.1"/>
    <property type="molecule type" value="Genomic_DNA"/>
</dbReference>
<organism evidence="1 2">
    <name type="scientific">Falsiroseomonas selenitidurans</name>
    <dbReference type="NCBI Taxonomy" id="2716335"/>
    <lineage>
        <taxon>Bacteria</taxon>
        <taxon>Pseudomonadati</taxon>
        <taxon>Pseudomonadota</taxon>
        <taxon>Alphaproteobacteria</taxon>
        <taxon>Acetobacterales</taxon>
        <taxon>Roseomonadaceae</taxon>
        <taxon>Falsiroseomonas</taxon>
    </lineage>
</organism>
<evidence type="ECO:0000313" key="2">
    <source>
        <dbReference type="Proteomes" id="UP000787635"/>
    </source>
</evidence>
<protein>
    <submittedName>
        <fullName evidence="1">Uncharacterized protein</fullName>
    </submittedName>
</protein>
<reference evidence="1 2" key="1">
    <citation type="submission" date="2020-03" db="EMBL/GenBank/DDBJ databases">
        <title>Roseomonas selenitidurans sp. nov. isolated from urban soil.</title>
        <authorList>
            <person name="Liu H."/>
        </authorList>
    </citation>
    <scope>NUCLEOTIDE SEQUENCE [LARGE SCALE GENOMIC DNA]</scope>
    <source>
        <strain evidence="1 2">BU-1</strain>
    </source>
</reference>
<evidence type="ECO:0000313" key="1">
    <source>
        <dbReference type="EMBL" id="NKC33510.1"/>
    </source>
</evidence>
<dbReference type="Proteomes" id="UP000787635">
    <property type="component" value="Unassembled WGS sequence"/>
</dbReference>
<proteinExistence type="predicted"/>
<keyword evidence="2" id="KW-1185">Reference proteome</keyword>
<comment type="caution">
    <text evidence="1">The sequence shown here is derived from an EMBL/GenBank/DDBJ whole genome shotgun (WGS) entry which is preliminary data.</text>
</comment>
<gene>
    <name evidence="1" type="ORF">HEQ75_21790</name>
</gene>
<accession>A0ABX1E9P6</accession>
<sequence>MDALREAALALACAALTALAGYAWAWLRDRAARLRLESGLGRAAGLVLADPRVQELGAAALGAAAEVGVSYLRQRLPGTLRQLGVPPGAAAEMVAGEAARLLSRLPPRSVTLSMPASYQRAGAPQ</sequence>
<dbReference type="RefSeq" id="WP_168034236.1">
    <property type="nucleotide sequence ID" value="NZ_JAAVNE010000046.1"/>
</dbReference>